<dbReference type="RefSeq" id="WP_005889527.1">
    <property type="nucleotide sequence ID" value="NZ_AVEL02000081.1"/>
</dbReference>
<organism evidence="1 2">
    <name type="scientific">Pseudomonas tremae</name>
    <dbReference type="NCBI Taxonomy" id="200454"/>
    <lineage>
        <taxon>Bacteria</taxon>
        <taxon>Pseudomonadati</taxon>
        <taxon>Pseudomonadota</taxon>
        <taxon>Gammaproteobacteria</taxon>
        <taxon>Pseudomonadales</taxon>
        <taxon>Pseudomonadaceae</taxon>
        <taxon>Pseudomonas</taxon>
    </lineage>
</organism>
<evidence type="ECO:0000313" key="2">
    <source>
        <dbReference type="Proteomes" id="UP000050523"/>
    </source>
</evidence>
<dbReference type="Proteomes" id="UP000050523">
    <property type="component" value="Unassembled WGS sequence"/>
</dbReference>
<dbReference type="GeneID" id="72392005"/>
<dbReference type="EMBL" id="LJRO01000117">
    <property type="protein sequence ID" value="KPZ04324.1"/>
    <property type="molecule type" value="Genomic_DNA"/>
</dbReference>
<name>A0AA40TVV3_9PSED</name>
<reference evidence="1 2" key="1">
    <citation type="submission" date="2015-09" db="EMBL/GenBank/DDBJ databases">
        <title>Genome announcement of multiple Pseudomonas syringae strains.</title>
        <authorList>
            <person name="Thakur S."/>
            <person name="Wang P.W."/>
            <person name="Gong Y."/>
            <person name="Weir B.S."/>
            <person name="Guttman D.S."/>
        </authorList>
    </citation>
    <scope>NUCLEOTIDE SEQUENCE [LARGE SCALE GENOMIC DNA]</scope>
    <source>
        <strain evidence="1 2">ICMP9151</strain>
    </source>
</reference>
<protein>
    <submittedName>
        <fullName evidence="1">Uncharacterized protein</fullName>
    </submittedName>
</protein>
<dbReference type="PROSITE" id="PS51257">
    <property type="entry name" value="PROKAR_LIPOPROTEIN"/>
    <property type="match status" value="1"/>
</dbReference>
<proteinExistence type="predicted"/>
<dbReference type="AlphaFoldDB" id="A0AA40TVV3"/>
<comment type="caution">
    <text evidence="1">The sequence shown here is derived from an EMBL/GenBank/DDBJ whole genome shotgun (WGS) entry which is preliminary data.</text>
</comment>
<sequence>MQGSRRVWHTGLALVACLGLDALRPVSAEDVDDTALALVEQRNLGEGLAWLGYQAASRTAAFAAMVKSVGRIEAQTLVQNELRYLQPDYQSQWDRNLAASYAHSFTAEELRSLDQGESSLSLANSFRVRNARVIADMKARSSELLEQFVARALGNAQMTLQH</sequence>
<evidence type="ECO:0000313" key="1">
    <source>
        <dbReference type="EMBL" id="KPZ04324.1"/>
    </source>
</evidence>
<accession>A0AA40TVV3</accession>
<gene>
    <name evidence="1" type="ORF">ALO43_00086</name>
</gene>